<comment type="caution">
    <text evidence="1">The sequence shown here is derived from an EMBL/GenBank/DDBJ whole genome shotgun (WGS) entry which is preliminary data.</text>
</comment>
<dbReference type="RefSeq" id="WP_184228206.1">
    <property type="nucleotide sequence ID" value="NZ_JACHDE010000018.1"/>
</dbReference>
<accession>A0A7W8P6J0</accession>
<gene>
    <name evidence="1" type="ORF">HDG41_006346</name>
</gene>
<proteinExistence type="predicted"/>
<dbReference type="AlphaFoldDB" id="A0A7W8P6J0"/>
<dbReference type="Proteomes" id="UP000592820">
    <property type="component" value="Unassembled WGS sequence"/>
</dbReference>
<organism evidence="1 2">
    <name type="scientific">Paraburkholderia youngii</name>
    <dbReference type="NCBI Taxonomy" id="2782701"/>
    <lineage>
        <taxon>Bacteria</taxon>
        <taxon>Pseudomonadati</taxon>
        <taxon>Pseudomonadota</taxon>
        <taxon>Betaproteobacteria</taxon>
        <taxon>Burkholderiales</taxon>
        <taxon>Burkholderiaceae</taxon>
        <taxon>Paraburkholderia</taxon>
    </lineage>
</organism>
<sequence length="52" mass="5617">METSVTVGRERGEPRRVGREAGGIACDAALKRECSMVRGKAFAYMEEVLADG</sequence>
<evidence type="ECO:0000313" key="2">
    <source>
        <dbReference type="Proteomes" id="UP000592820"/>
    </source>
</evidence>
<dbReference type="EMBL" id="JACHDE010000018">
    <property type="protein sequence ID" value="MBB5404250.1"/>
    <property type="molecule type" value="Genomic_DNA"/>
</dbReference>
<reference evidence="1 2" key="1">
    <citation type="submission" date="2020-08" db="EMBL/GenBank/DDBJ databases">
        <title>Genomic Encyclopedia of Type Strains, Phase IV (KMG-V): Genome sequencing to study the core and pangenomes of soil and plant-associated prokaryotes.</title>
        <authorList>
            <person name="Whitman W."/>
        </authorList>
    </citation>
    <scope>NUCLEOTIDE SEQUENCE [LARGE SCALE GENOMIC DNA]</scope>
    <source>
        <strain evidence="1 2">JPY162</strain>
    </source>
</reference>
<evidence type="ECO:0000313" key="1">
    <source>
        <dbReference type="EMBL" id="MBB5404250.1"/>
    </source>
</evidence>
<protein>
    <submittedName>
        <fullName evidence="1">Uncharacterized protein</fullName>
    </submittedName>
</protein>
<name>A0A7W8P6J0_9BURK</name>